<accession>A0AAD6Y8D4</accession>
<dbReference type="EMBL" id="JARJCW010000086">
    <property type="protein sequence ID" value="KAJ7196081.1"/>
    <property type="molecule type" value="Genomic_DNA"/>
</dbReference>
<organism evidence="1 2">
    <name type="scientific">Mycena pura</name>
    <dbReference type="NCBI Taxonomy" id="153505"/>
    <lineage>
        <taxon>Eukaryota</taxon>
        <taxon>Fungi</taxon>
        <taxon>Dikarya</taxon>
        <taxon>Basidiomycota</taxon>
        <taxon>Agaricomycotina</taxon>
        <taxon>Agaricomycetes</taxon>
        <taxon>Agaricomycetidae</taxon>
        <taxon>Agaricales</taxon>
        <taxon>Marasmiineae</taxon>
        <taxon>Mycenaceae</taxon>
        <taxon>Mycena</taxon>
    </lineage>
</organism>
<evidence type="ECO:0000313" key="1">
    <source>
        <dbReference type="EMBL" id="KAJ7196081.1"/>
    </source>
</evidence>
<comment type="caution">
    <text evidence="1">The sequence shown here is derived from an EMBL/GenBank/DDBJ whole genome shotgun (WGS) entry which is preliminary data.</text>
</comment>
<evidence type="ECO:0000313" key="2">
    <source>
        <dbReference type="Proteomes" id="UP001219525"/>
    </source>
</evidence>
<protein>
    <submittedName>
        <fullName evidence="1">Uncharacterized protein</fullName>
    </submittedName>
</protein>
<sequence>MPTFVLSCRCLFPSANPVLPADFVHTTSHYTTCFPPCTGLSKQLQIVPHRHLVAPQAVGHPARDPLGVDPSRQSSHLRATLAPELYRTMRLRSSSACEAGLRLLRRPDLCAHVRKLALRPNYLSWSARGTSISENWVASMVCSIAPSLANLRTFDWDGGAESCPELKELYNRILPAFLARHECVAALRLAWTFRRLMNPEDDATFVLDALLPATARALADFAGVPDPARTPALCGMPMLVSLDLWVHVEPDLEAYRGLMGDLCAAAPGLEDFNSCARRRSARSRSPRSRTLRDLKSFTLVKWHHYTDESMRVFRVAGAAPRLAFVSMRWARHDHAGYFDTYMLDDGLFVLHGRHGPVHLHPAEPA</sequence>
<gene>
    <name evidence="1" type="ORF">GGX14DRAFT_673800</name>
</gene>
<reference evidence="1" key="1">
    <citation type="submission" date="2023-03" db="EMBL/GenBank/DDBJ databases">
        <title>Massive genome expansion in bonnet fungi (Mycena s.s.) driven by repeated elements and novel gene families across ecological guilds.</title>
        <authorList>
            <consortium name="Lawrence Berkeley National Laboratory"/>
            <person name="Harder C.B."/>
            <person name="Miyauchi S."/>
            <person name="Viragh M."/>
            <person name="Kuo A."/>
            <person name="Thoen E."/>
            <person name="Andreopoulos B."/>
            <person name="Lu D."/>
            <person name="Skrede I."/>
            <person name="Drula E."/>
            <person name="Henrissat B."/>
            <person name="Morin E."/>
            <person name="Kohler A."/>
            <person name="Barry K."/>
            <person name="LaButti K."/>
            <person name="Morin E."/>
            <person name="Salamov A."/>
            <person name="Lipzen A."/>
            <person name="Mereny Z."/>
            <person name="Hegedus B."/>
            <person name="Baldrian P."/>
            <person name="Stursova M."/>
            <person name="Weitz H."/>
            <person name="Taylor A."/>
            <person name="Grigoriev I.V."/>
            <person name="Nagy L.G."/>
            <person name="Martin F."/>
            <person name="Kauserud H."/>
        </authorList>
    </citation>
    <scope>NUCLEOTIDE SEQUENCE</scope>
    <source>
        <strain evidence="1">9144</strain>
    </source>
</reference>
<dbReference type="Proteomes" id="UP001219525">
    <property type="component" value="Unassembled WGS sequence"/>
</dbReference>
<dbReference type="AlphaFoldDB" id="A0AAD6Y8D4"/>
<name>A0AAD6Y8D4_9AGAR</name>
<keyword evidence="2" id="KW-1185">Reference proteome</keyword>
<proteinExistence type="predicted"/>